<proteinExistence type="inferred from homology"/>
<feature type="domain" description="Large ribosomal subunit protein uL24 C-terminal" evidence="6">
    <location>
        <begin position="42"/>
        <end position="104"/>
    </location>
</feature>
<dbReference type="InterPro" id="IPR057264">
    <property type="entry name" value="Ribosomal_uL24_C"/>
</dbReference>
<accession>A0A7L7YL77</accession>
<sequence>MSAKIRSGDDVIVLTGRDRGKIGKVIKIVTYDTKKKAVVSGVNVYKKHTKPKAGSDGGMLNKELAIDVSNIAILDLKYKAPTRVGFKVIDGRKVRFAKISGEIID</sequence>
<dbReference type="InterPro" id="IPR041988">
    <property type="entry name" value="Ribosomal_uL24_KOW"/>
</dbReference>
<evidence type="ECO:0000313" key="7">
    <source>
        <dbReference type="EMBL" id="QOD38010.1"/>
    </source>
</evidence>
<dbReference type="HAMAP" id="MF_01326_B">
    <property type="entry name" value="Ribosomal_uL24_B"/>
    <property type="match status" value="1"/>
</dbReference>
<evidence type="ECO:0000256" key="2">
    <source>
        <dbReference type="ARBA" id="ARBA00022980"/>
    </source>
</evidence>
<evidence type="ECO:0000256" key="5">
    <source>
        <dbReference type="HAMAP-Rule" id="MF_01326"/>
    </source>
</evidence>
<keyword evidence="2 5" id="KW-0689">Ribosomal protein</keyword>
<comment type="subunit">
    <text evidence="5">Part of the 50S ribosomal subunit.</text>
</comment>
<comment type="function">
    <text evidence="5">One of the proteins that surrounds the polypeptide exit tunnel on the outside of the subunit.</text>
</comment>
<evidence type="ECO:0000256" key="1">
    <source>
        <dbReference type="ARBA" id="ARBA00010618"/>
    </source>
</evidence>
<keyword evidence="8" id="KW-1185">Reference proteome</keyword>
<comment type="function">
    <text evidence="5">One of two assembly initiator proteins, it binds directly to the 5'-end of the 23S rRNA, where it nucleates assembly of the 50S subunit.</text>
</comment>
<dbReference type="PROSITE" id="PS01108">
    <property type="entry name" value="RIBOSOMAL_L24"/>
    <property type="match status" value="1"/>
</dbReference>
<dbReference type="InterPro" id="IPR008991">
    <property type="entry name" value="Translation_prot_SH3-like_sf"/>
</dbReference>
<dbReference type="GO" id="GO:0005840">
    <property type="term" value="C:ribosome"/>
    <property type="evidence" value="ECO:0007669"/>
    <property type="project" value="UniProtKB-KW"/>
</dbReference>
<gene>
    <name evidence="5" type="primary">rplX</name>
    <name evidence="7" type="ORF">ID128_04200</name>
</gene>
<keyword evidence="3 5" id="KW-0687">Ribonucleoprotein</keyword>
<evidence type="ECO:0000313" key="8">
    <source>
        <dbReference type="Proteomes" id="UP000516514"/>
    </source>
</evidence>
<dbReference type="NCBIfam" id="TIGR01079">
    <property type="entry name" value="rplX_bact"/>
    <property type="match status" value="1"/>
</dbReference>
<dbReference type="InterPro" id="IPR005825">
    <property type="entry name" value="Ribosomal_uL24_CS"/>
</dbReference>
<dbReference type="GO" id="GO:0003735">
    <property type="term" value="F:structural constituent of ribosome"/>
    <property type="evidence" value="ECO:0007669"/>
    <property type="project" value="InterPro"/>
</dbReference>
<comment type="similarity">
    <text evidence="1 5">Belongs to the universal ribosomal protein uL24 family.</text>
</comment>
<dbReference type="GO" id="GO:0019843">
    <property type="term" value="F:rRNA binding"/>
    <property type="evidence" value="ECO:0007669"/>
    <property type="project" value="UniProtKB-UniRule"/>
</dbReference>
<name>A0A7L7YL77_9RICK</name>
<dbReference type="Proteomes" id="UP000516514">
    <property type="component" value="Chromosome"/>
</dbReference>
<reference evidence="7 8" key="1">
    <citation type="submission" date="2020-09" db="EMBL/GenBank/DDBJ databases">
        <title>An Earliest Endosymbiont, Wolbachia massiliensis sp. nov., Strain PL13 From the Bed Bug (Cimex hemipterius), Type strain of a New supergroup T.</title>
        <authorList>
            <person name="Laidoudi Y."/>
            <person name="Levasseur A."/>
            <person name="Medkour H."/>
            <person name="Maaloum M."/>
            <person name="BenKhedher M."/>
            <person name="Sambou M."/>
            <person name="Bassene H."/>
            <person name="Davoust B."/>
            <person name="Fenollar F."/>
            <person name="Raoult D."/>
            <person name="Mediannikov O."/>
        </authorList>
    </citation>
    <scope>NUCLEOTIDE SEQUENCE [LARGE SCALE GENOMIC DNA]</scope>
    <source>
        <strain evidence="7 8">PL13</strain>
    </source>
</reference>
<keyword evidence="5" id="KW-0699">rRNA-binding</keyword>
<evidence type="ECO:0000259" key="6">
    <source>
        <dbReference type="Pfam" id="PF17136"/>
    </source>
</evidence>
<dbReference type="Pfam" id="PF17136">
    <property type="entry name" value="ribosomal_L24"/>
    <property type="match status" value="1"/>
</dbReference>
<dbReference type="SUPFAM" id="SSF50104">
    <property type="entry name" value="Translation proteins SH3-like domain"/>
    <property type="match status" value="1"/>
</dbReference>
<dbReference type="InterPro" id="IPR014722">
    <property type="entry name" value="Rib_uL2_dom2"/>
</dbReference>
<dbReference type="PANTHER" id="PTHR12903">
    <property type="entry name" value="MITOCHONDRIAL RIBOSOMAL PROTEIN L24"/>
    <property type="match status" value="1"/>
</dbReference>
<dbReference type="Gene3D" id="2.30.30.30">
    <property type="match status" value="1"/>
</dbReference>
<dbReference type="RefSeq" id="WP_191110833.1">
    <property type="nucleotide sequence ID" value="NZ_CP061738.1"/>
</dbReference>
<organism evidence="7 8">
    <name type="scientific">Candidatus Wolbachia massiliensis</name>
    <dbReference type="NCBI Taxonomy" id="1845000"/>
    <lineage>
        <taxon>Bacteria</taxon>
        <taxon>Pseudomonadati</taxon>
        <taxon>Pseudomonadota</taxon>
        <taxon>Alphaproteobacteria</taxon>
        <taxon>Rickettsiales</taxon>
        <taxon>Anaplasmataceae</taxon>
        <taxon>Wolbachieae</taxon>
        <taxon>Wolbachia</taxon>
    </lineage>
</organism>
<keyword evidence="5" id="KW-0694">RNA-binding</keyword>
<dbReference type="KEGG" id="wms:ID128_04200"/>
<evidence type="ECO:0000256" key="3">
    <source>
        <dbReference type="ARBA" id="ARBA00023274"/>
    </source>
</evidence>
<protein>
    <recommendedName>
        <fullName evidence="4 5">Large ribosomal subunit protein uL24</fullName>
    </recommendedName>
</protein>
<dbReference type="GO" id="GO:0006412">
    <property type="term" value="P:translation"/>
    <property type="evidence" value="ECO:0007669"/>
    <property type="project" value="UniProtKB-UniRule"/>
</dbReference>
<dbReference type="GO" id="GO:1990904">
    <property type="term" value="C:ribonucleoprotein complex"/>
    <property type="evidence" value="ECO:0007669"/>
    <property type="project" value="UniProtKB-KW"/>
</dbReference>
<dbReference type="CDD" id="cd06089">
    <property type="entry name" value="KOW_RPL26"/>
    <property type="match status" value="1"/>
</dbReference>
<evidence type="ECO:0000256" key="4">
    <source>
        <dbReference type="ARBA" id="ARBA00035206"/>
    </source>
</evidence>
<dbReference type="AlphaFoldDB" id="A0A7L7YL77"/>
<dbReference type="InterPro" id="IPR003256">
    <property type="entry name" value="Ribosomal_uL24"/>
</dbReference>
<dbReference type="EMBL" id="CP061738">
    <property type="protein sequence ID" value="QOD38010.1"/>
    <property type="molecule type" value="Genomic_DNA"/>
</dbReference>